<sequence>MFRYTLRQIQYYVAVAESGSISGAAQACHVSQAGMSLAINELEKAVGTQLIVRRKAKGITLTTAGRGFLKDAQVLLREAEEIQARIEERHGELAGPLAIGCYTTLSAFWVPLMTAGFAAPNPKLELTITEGAADELQLQMLEGRLDAVLTHTRHVTGGAEMRVIKEGRPYILLGAEHRLAGRAKIALPELASDDMVLLDIPSVRDNQLPNLRDAGLDPKIAWRSTSFEAVRGMVARGLGYTVLVQRPPLDVSYEGLPLVCVPIDGHIGHSDICFAYPGRQRLSRRLTALMDYCAQSVGAGDGAAGR</sequence>
<evidence type="ECO:0000256" key="1">
    <source>
        <dbReference type="ARBA" id="ARBA00009437"/>
    </source>
</evidence>
<evidence type="ECO:0000256" key="4">
    <source>
        <dbReference type="ARBA" id="ARBA00023163"/>
    </source>
</evidence>
<keyword evidence="7" id="KW-1185">Reference proteome</keyword>
<dbReference type="InterPro" id="IPR036388">
    <property type="entry name" value="WH-like_DNA-bd_sf"/>
</dbReference>
<proteinExistence type="inferred from homology"/>
<dbReference type="Gene3D" id="3.40.190.10">
    <property type="entry name" value="Periplasmic binding protein-like II"/>
    <property type="match status" value="2"/>
</dbReference>
<organism evidence="6 7">
    <name type="scientific">Crystallibacter crystallopoietes</name>
    <dbReference type="NCBI Taxonomy" id="37928"/>
    <lineage>
        <taxon>Bacteria</taxon>
        <taxon>Bacillati</taxon>
        <taxon>Actinomycetota</taxon>
        <taxon>Actinomycetes</taxon>
        <taxon>Micrococcales</taxon>
        <taxon>Micrococcaceae</taxon>
        <taxon>Crystallibacter</taxon>
    </lineage>
</organism>
<dbReference type="PANTHER" id="PTHR30346">
    <property type="entry name" value="TRANSCRIPTIONAL DUAL REGULATOR HCAR-RELATED"/>
    <property type="match status" value="1"/>
</dbReference>
<dbReference type="KEGG" id="acry:AC20117_11160"/>
<keyword evidence="2" id="KW-0805">Transcription regulation</keyword>
<dbReference type="Proteomes" id="UP000181917">
    <property type="component" value="Unassembled WGS sequence"/>
</dbReference>
<dbReference type="PRINTS" id="PR00039">
    <property type="entry name" value="HTHLYSR"/>
</dbReference>
<feature type="domain" description="HTH lysR-type" evidence="5">
    <location>
        <begin position="4"/>
        <end position="62"/>
    </location>
</feature>
<dbReference type="FunFam" id="1.10.10.10:FF:000001">
    <property type="entry name" value="LysR family transcriptional regulator"/>
    <property type="match status" value="1"/>
</dbReference>
<dbReference type="InterPro" id="IPR000847">
    <property type="entry name" value="LysR_HTH_N"/>
</dbReference>
<dbReference type="GO" id="GO:0003677">
    <property type="term" value="F:DNA binding"/>
    <property type="evidence" value="ECO:0007669"/>
    <property type="project" value="UniProtKB-KW"/>
</dbReference>
<dbReference type="PROSITE" id="PS51257">
    <property type="entry name" value="PROKAR_LIPOPROTEIN"/>
    <property type="match status" value="1"/>
</dbReference>
<dbReference type="OrthoDB" id="3461141at2"/>
<dbReference type="Gene3D" id="1.10.10.10">
    <property type="entry name" value="Winged helix-like DNA-binding domain superfamily/Winged helix DNA-binding domain"/>
    <property type="match status" value="1"/>
</dbReference>
<dbReference type="RefSeq" id="WP_074699675.1">
    <property type="nucleotide sequence ID" value="NZ_CP018863.1"/>
</dbReference>
<protein>
    <submittedName>
        <fullName evidence="6">DNA-binding transcriptional regulator, LysR family</fullName>
    </submittedName>
</protein>
<dbReference type="EMBL" id="FNKH01000002">
    <property type="protein sequence ID" value="SDQ46858.1"/>
    <property type="molecule type" value="Genomic_DNA"/>
</dbReference>
<accession>A0A1H1B4I2</accession>
<evidence type="ECO:0000256" key="3">
    <source>
        <dbReference type="ARBA" id="ARBA00023125"/>
    </source>
</evidence>
<dbReference type="GO" id="GO:0003700">
    <property type="term" value="F:DNA-binding transcription factor activity"/>
    <property type="evidence" value="ECO:0007669"/>
    <property type="project" value="InterPro"/>
</dbReference>
<dbReference type="Pfam" id="PF00126">
    <property type="entry name" value="HTH_1"/>
    <property type="match status" value="1"/>
</dbReference>
<name>A0A1H1B4I2_9MICC</name>
<evidence type="ECO:0000256" key="2">
    <source>
        <dbReference type="ARBA" id="ARBA00023015"/>
    </source>
</evidence>
<dbReference type="AlphaFoldDB" id="A0A1H1B4I2"/>
<gene>
    <name evidence="6" type="ORF">SAMN04489742_1238</name>
</gene>
<comment type="similarity">
    <text evidence="1">Belongs to the LysR transcriptional regulatory family.</text>
</comment>
<dbReference type="SUPFAM" id="SSF53850">
    <property type="entry name" value="Periplasmic binding protein-like II"/>
    <property type="match status" value="1"/>
</dbReference>
<reference evidence="6 7" key="1">
    <citation type="submission" date="2016-10" db="EMBL/GenBank/DDBJ databases">
        <authorList>
            <person name="de Groot N.N."/>
        </authorList>
    </citation>
    <scope>NUCLEOTIDE SEQUENCE [LARGE SCALE GENOMIC DNA]</scope>
    <source>
        <strain evidence="6 7">DSM 20117</strain>
    </source>
</reference>
<evidence type="ECO:0000313" key="7">
    <source>
        <dbReference type="Proteomes" id="UP000181917"/>
    </source>
</evidence>
<keyword evidence="4" id="KW-0804">Transcription</keyword>
<dbReference type="InterPro" id="IPR005119">
    <property type="entry name" value="LysR_subst-bd"/>
</dbReference>
<dbReference type="STRING" id="37928.SAMN04489742_1238"/>
<dbReference type="PROSITE" id="PS50931">
    <property type="entry name" value="HTH_LYSR"/>
    <property type="match status" value="1"/>
</dbReference>
<keyword evidence="3 6" id="KW-0238">DNA-binding</keyword>
<dbReference type="InterPro" id="IPR036390">
    <property type="entry name" value="WH_DNA-bd_sf"/>
</dbReference>
<dbReference type="GO" id="GO:0032993">
    <property type="term" value="C:protein-DNA complex"/>
    <property type="evidence" value="ECO:0007669"/>
    <property type="project" value="TreeGrafter"/>
</dbReference>
<dbReference type="SUPFAM" id="SSF46785">
    <property type="entry name" value="Winged helix' DNA-binding domain"/>
    <property type="match status" value="1"/>
</dbReference>
<dbReference type="PANTHER" id="PTHR30346:SF0">
    <property type="entry name" value="HCA OPERON TRANSCRIPTIONAL ACTIVATOR HCAR"/>
    <property type="match status" value="1"/>
</dbReference>
<dbReference type="Pfam" id="PF03466">
    <property type="entry name" value="LysR_substrate"/>
    <property type="match status" value="1"/>
</dbReference>
<evidence type="ECO:0000259" key="5">
    <source>
        <dbReference type="PROSITE" id="PS50931"/>
    </source>
</evidence>
<evidence type="ECO:0000313" key="6">
    <source>
        <dbReference type="EMBL" id="SDQ46858.1"/>
    </source>
</evidence>